<dbReference type="GO" id="GO:0005525">
    <property type="term" value="F:GTP binding"/>
    <property type="evidence" value="ECO:0007669"/>
    <property type="project" value="UniProtKB-KW"/>
</dbReference>
<proteinExistence type="inferred from homology"/>
<reference evidence="9 10" key="1">
    <citation type="journal article" date="2009" name="Stand. Genomic Sci.">
        <title>Complete genome sequence of Cryptobacterium curtum type strain (12-3).</title>
        <authorList>
            <person name="Mavrommatis K."/>
            <person name="Pukall R."/>
            <person name="Rohde C."/>
            <person name="Chen F."/>
            <person name="Sims D."/>
            <person name="Brettin T."/>
            <person name="Kuske C."/>
            <person name="Detter J.C."/>
            <person name="Han C."/>
            <person name="Lapidus A."/>
            <person name="Copeland A."/>
            <person name="Glavina Del Rio T."/>
            <person name="Nolan M."/>
            <person name="Lucas S."/>
            <person name="Tice H."/>
            <person name="Cheng J.F."/>
            <person name="Bruce D."/>
            <person name="Goodwin L."/>
            <person name="Pitluck S."/>
            <person name="Ovchinnikova G."/>
            <person name="Pati A."/>
            <person name="Ivanova N."/>
            <person name="Chen A."/>
            <person name="Palaniappan K."/>
            <person name="Chain P."/>
            <person name="D'haeseleer P."/>
            <person name="Goker M."/>
            <person name="Bristow J."/>
            <person name="Eisen J.A."/>
            <person name="Markowitz V."/>
            <person name="Hugenholtz P."/>
            <person name="Rohde M."/>
            <person name="Klenk H.P."/>
            <person name="Kyrpides N.C."/>
        </authorList>
    </citation>
    <scope>NUCLEOTIDE SEQUENCE [LARGE SCALE GENOMIC DNA]</scope>
    <source>
        <strain evidence="10">ATCC 700683 / DSM 15641 / 12-3</strain>
    </source>
</reference>
<dbReference type="InterPro" id="IPR004392">
    <property type="entry name" value="Hyd_mat_HypB"/>
</dbReference>
<dbReference type="GO" id="GO:0051604">
    <property type="term" value="P:protein maturation"/>
    <property type="evidence" value="ECO:0007669"/>
    <property type="project" value="InterPro"/>
</dbReference>
<dbReference type="AlphaFoldDB" id="C7MPL9"/>
<dbReference type="SUPFAM" id="SSF52540">
    <property type="entry name" value="P-loop containing nucleoside triphosphate hydrolases"/>
    <property type="match status" value="1"/>
</dbReference>
<dbReference type="HOGENOM" id="CLU_056148_0_1_11"/>
<evidence type="ECO:0000256" key="5">
    <source>
        <dbReference type="ARBA" id="ARBA00022801"/>
    </source>
</evidence>
<sequence>MQIDMKQPILDKNDRLAAENRALFAEKKVFVLNILASPGSGKTSTILATIEALRDEFNIAVIEGDIASSVDSEKIKAQGIAAVQINTGGACHLESDMIKRAISVLDLDNLDLILLENVGNLVCPTDFDLGENAKVMILSVPEGDDKPLKYPGIFQVAQAIVLNKIDTMPVFDFDQDAFTEHVKQLNPTAPIFPLSATNGAGVEAWASWLAERVRALR</sequence>
<dbReference type="eggNOG" id="COG0378">
    <property type="taxonomic scope" value="Bacteria"/>
</dbReference>
<protein>
    <submittedName>
        <fullName evidence="9">Hydrogenase accessory protein HypB</fullName>
    </submittedName>
</protein>
<dbReference type="GO" id="GO:0003924">
    <property type="term" value="F:GTPase activity"/>
    <property type="evidence" value="ECO:0007669"/>
    <property type="project" value="InterPro"/>
</dbReference>
<dbReference type="CDD" id="cd05390">
    <property type="entry name" value="HypB"/>
    <property type="match status" value="1"/>
</dbReference>
<name>C7MPL9_CRYCD</name>
<evidence type="ECO:0000256" key="3">
    <source>
        <dbReference type="ARBA" id="ARBA00022723"/>
    </source>
</evidence>
<dbReference type="OrthoDB" id="9802035at2"/>
<dbReference type="Gene3D" id="3.40.50.300">
    <property type="entry name" value="P-loop containing nucleotide triphosphate hydrolases"/>
    <property type="match status" value="1"/>
</dbReference>
<dbReference type="STRING" id="469378.Ccur_11720"/>
<evidence type="ECO:0000313" key="9">
    <source>
        <dbReference type="EMBL" id="ACU94859.1"/>
    </source>
</evidence>
<organism evidence="9 10">
    <name type="scientific">Cryptobacterium curtum (strain ATCC 700683 / DSM 15641 / CCUG 43107 / 12-3)</name>
    <dbReference type="NCBI Taxonomy" id="469378"/>
    <lineage>
        <taxon>Bacteria</taxon>
        <taxon>Bacillati</taxon>
        <taxon>Actinomycetota</taxon>
        <taxon>Coriobacteriia</taxon>
        <taxon>Eggerthellales</taxon>
        <taxon>Eggerthellaceae</taxon>
        <taxon>Cryptobacterium</taxon>
    </lineage>
</organism>
<dbReference type="InterPro" id="IPR027417">
    <property type="entry name" value="P-loop_NTPase"/>
</dbReference>
<dbReference type="NCBIfam" id="TIGR00073">
    <property type="entry name" value="hypB"/>
    <property type="match status" value="1"/>
</dbReference>
<keyword evidence="10" id="KW-1185">Reference proteome</keyword>
<dbReference type="GO" id="GO:0016151">
    <property type="term" value="F:nickel cation binding"/>
    <property type="evidence" value="ECO:0007669"/>
    <property type="project" value="InterPro"/>
</dbReference>
<gene>
    <name evidence="9" type="ordered locus">Ccur_11720</name>
</gene>
<evidence type="ECO:0000256" key="4">
    <source>
        <dbReference type="ARBA" id="ARBA00022741"/>
    </source>
</evidence>
<comment type="similarity">
    <text evidence="1">Belongs to the SIMIBI class G3E GTPase family. HypB/HupM subfamily.</text>
</comment>
<accession>C7MPL9</accession>
<dbReference type="GO" id="GO:0008270">
    <property type="term" value="F:zinc ion binding"/>
    <property type="evidence" value="ECO:0007669"/>
    <property type="project" value="TreeGrafter"/>
</dbReference>
<dbReference type="PIRSF" id="PIRSF005624">
    <property type="entry name" value="Ni-bind_GTPase"/>
    <property type="match status" value="1"/>
</dbReference>
<keyword evidence="6" id="KW-0862">Zinc</keyword>
<keyword evidence="3" id="KW-0479">Metal-binding</keyword>
<dbReference type="PANTHER" id="PTHR30134">
    <property type="entry name" value="HYDROGENASE PROTEIN ASSEMBLY PROTEIN, NICKEL CHAPERONE"/>
    <property type="match status" value="1"/>
</dbReference>
<dbReference type="Pfam" id="PF02492">
    <property type="entry name" value="cobW"/>
    <property type="match status" value="1"/>
</dbReference>
<keyword evidence="4" id="KW-0547">Nucleotide-binding</keyword>
<evidence type="ECO:0000256" key="6">
    <source>
        <dbReference type="ARBA" id="ARBA00022833"/>
    </source>
</evidence>
<keyword evidence="2" id="KW-0533">Nickel</keyword>
<dbReference type="KEGG" id="ccu:Ccur_11720"/>
<dbReference type="EMBL" id="CP001682">
    <property type="protein sequence ID" value="ACU94859.1"/>
    <property type="molecule type" value="Genomic_DNA"/>
</dbReference>
<evidence type="ECO:0000259" key="8">
    <source>
        <dbReference type="Pfam" id="PF02492"/>
    </source>
</evidence>
<evidence type="ECO:0000256" key="7">
    <source>
        <dbReference type="ARBA" id="ARBA00023134"/>
    </source>
</evidence>
<evidence type="ECO:0000256" key="2">
    <source>
        <dbReference type="ARBA" id="ARBA00022596"/>
    </source>
</evidence>
<keyword evidence="7" id="KW-0342">GTP-binding</keyword>
<evidence type="ECO:0000256" key="1">
    <source>
        <dbReference type="ARBA" id="ARBA00006211"/>
    </source>
</evidence>
<evidence type="ECO:0000313" key="10">
    <source>
        <dbReference type="Proteomes" id="UP000000954"/>
    </source>
</evidence>
<feature type="domain" description="CobW/HypB/UreG nucleotide-binding" evidence="8">
    <location>
        <begin position="32"/>
        <end position="192"/>
    </location>
</feature>
<dbReference type="Proteomes" id="UP000000954">
    <property type="component" value="Chromosome"/>
</dbReference>
<dbReference type="RefSeq" id="WP_015778722.1">
    <property type="nucleotide sequence ID" value="NC_013170.1"/>
</dbReference>
<dbReference type="InterPro" id="IPR003495">
    <property type="entry name" value="CobW/HypB/UreG_nucleotide-bd"/>
</dbReference>
<dbReference type="PANTHER" id="PTHR30134:SF2">
    <property type="entry name" value="HYDROGENASE MATURATION FACTOR HYPB"/>
    <property type="match status" value="1"/>
</dbReference>
<keyword evidence="5" id="KW-0378">Hydrolase</keyword>